<dbReference type="OrthoDB" id="3943268at2759"/>
<dbReference type="EMBL" id="JAEPRB010000538">
    <property type="protein sequence ID" value="KAG2215212.1"/>
    <property type="molecule type" value="Genomic_DNA"/>
</dbReference>
<dbReference type="Pfam" id="PF00271">
    <property type="entry name" value="Helicase_C"/>
    <property type="match status" value="1"/>
</dbReference>
<dbReference type="InterPro" id="IPR011545">
    <property type="entry name" value="DEAD/DEAH_box_helicase_dom"/>
</dbReference>
<dbReference type="AlphaFoldDB" id="A0A8H7VDV2"/>
<evidence type="ECO:0000259" key="7">
    <source>
        <dbReference type="PROSITE" id="PS51192"/>
    </source>
</evidence>
<dbReference type="GO" id="GO:0003676">
    <property type="term" value="F:nucleic acid binding"/>
    <property type="evidence" value="ECO:0007669"/>
    <property type="project" value="InterPro"/>
</dbReference>
<dbReference type="PROSITE" id="PS51192">
    <property type="entry name" value="HELICASE_ATP_BIND_1"/>
    <property type="match status" value="1"/>
</dbReference>
<dbReference type="SMART" id="SM00487">
    <property type="entry name" value="DEXDc"/>
    <property type="match status" value="1"/>
</dbReference>
<dbReference type="InterPro" id="IPR014001">
    <property type="entry name" value="Helicase_ATP-bd"/>
</dbReference>
<accession>A0A8H7VDV2</accession>
<dbReference type="PANTHER" id="PTHR13710">
    <property type="entry name" value="DNA HELICASE RECQ FAMILY MEMBER"/>
    <property type="match status" value="1"/>
</dbReference>
<protein>
    <recommendedName>
        <fullName evidence="5">DNA 3'-5' helicase</fullName>
        <ecNumber evidence="5">5.6.2.4</ecNumber>
    </recommendedName>
</protein>
<feature type="domain" description="Helicase C-terminal" evidence="8">
    <location>
        <begin position="697"/>
        <end position="845"/>
    </location>
</feature>
<dbReference type="GO" id="GO:0000724">
    <property type="term" value="P:double-strand break repair via homologous recombination"/>
    <property type="evidence" value="ECO:0007669"/>
    <property type="project" value="TreeGrafter"/>
</dbReference>
<dbReference type="PROSITE" id="PS51194">
    <property type="entry name" value="HELICASE_CTER"/>
    <property type="match status" value="1"/>
</dbReference>
<dbReference type="GO" id="GO:0005694">
    <property type="term" value="C:chromosome"/>
    <property type="evidence" value="ECO:0007669"/>
    <property type="project" value="TreeGrafter"/>
</dbReference>
<dbReference type="Gene3D" id="3.40.50.300">
    <property type="entry name" value="P-loop containing nucleotide triphosphate hydrolases"/>
    <property type="match status" value="2"/>
</dbReference>
<keyword evidence="2" id="KW-0547">Nucleotide-binding</keyword>
<proteinExistence type="inferred from homology"/>
<comment type="similarity">
    <text evidence="1">Belongs to the helicase family. RecQ subfamily.</text>
</comment>
<evidence type="ECO:0000256" key="5">
    <source>
        <dbReference type="ARBA" id="ARBA00034808"/>
    </source>
</evidence>
<evidence type="ECO:0000313" key="9">
    <source>
        <dbReference type="EMBL" id="KAG2215212.1"/>
    </source>
</evidence>
<feature type="region of interest" description="Disordered" evidence="6">
    <location>
        <begin position="417"/>
        <end position="447"/>
    </location>
</feature>
<reference evidence="9 10" key="1">
    <citation type="submission" date="2020-12" db="EMBL/GenBank/DDBJ databases">
        <title>Metabolic potential, ecology and presence of endohyphal bacteria is reflected in genomic diversity of Mucoromycotina.</title>
        <authorList>
            <person name="Muszewska A."/>
            <person name="Okrasinska A."/>
            <person name="Steczkiewicz K."/>
            <person name="Drgas O."/>
            <person name="Orlowska M."/>
            <person name="Perlinska-Lenart U."/>
            <person name="Aleksandrzak-Piekarczyk T."/>
            <person name="Szatraj K."/>
            <person name="Zielenkiewicz U."/>
            <person name="Pilsyk S."/>
            <person name="Malc E."/>
            <person name="Mieczkowski P."/>
            <person name="Kruszewska J.S."/>
            <person name="Biernat P."/>
            <person name="Pawlowska J."/>
        </authorList>
    </citation>
    <scope>NUCLEOTIDE SEQUENCE [LARGE SCALE GENOMIC DNA]</scope>
    <source>
        <strain evidence="9 10">CBS 142.35</strain>
    </source>
</reference>
<dbReference type="SUPFAM" id="SSF52540">
    <property type="entry name" value="P-loop containing nucleoside triphosphate hydrolases"/>
    <property type="match status" value="1"/>
</dbReference>
<dbReference type="GO" id="GO:0009378">
    <property type="term" value="F:four-way junction helicase activity"/>
    <property type="evidence" value="ECO:0007669"/>
    <property type="project" value="TreeGrafter"/>
</dbReference>
<evidence type="ECO:0000256" key="1">
    <source>
        <dbReference type="ARBA" id="ARBA00005446"/>
    </source>
</evidence>
<feature type="domain" description="Helicase ATP-binding" evidence="7">
    <location>
        <begin position="510"/>
        <end position="667"/>
    </location>
</feature>
<organism evidence="9 10">
    <name type="scientific">Circinella minor</name>
    <dbReference type="NCBI Taxonomy" id="1195481"/>
    <lineage>
        <taxon>Eukaryota</taxon>
        <taxon>Fungi</taxon>
        <taxon>Fungi incertae sedis</taxon>
        <taxon>Mucoromycota</taxon>
        <taxon>Mucoromycotina</taxon>
        <taxon>Mucoromycetes</taxon>
        <taxon>Mucorales</taxon>
        <taxon>Lichtheimiaceae</taxon>
        <taxon>Circinella</taxon>
    </lineage>
</organism>
<evidence type="ECO:0000256" key="4">
    <source>
        <dbReference type="ARBA" id="ARBA00034617"/>
    </source>
</evidence>
<evidence type="ECO:0000313" key="10">
    <source>
        <dbReference type="Proteomes" id="UP000646827"/>
    </source>
</evidence>
<dbReference type="GO" id="GO:0005524">
    <property type="term" value="F:ATP binding"/>
    <property type="evidence" value="ECO:0007669"/>
    <property type="project" value="UniProtKB-KW"/>
</dbReference>
<dbReference type="GO" id="GO:0043138">
    <property type="term" value="F:3'-5' DNA helicase activity"/>
    <property type="evidence" value="ECO:0007669"/>
    <property type="project" value="UniProtKB-EC"/>
</dbReference>
<dbReference type="Pfam" id="PF00270">
    <property type="entry name" value="DEAD"/>
    <property type="match status" value="1"/>
</dbReference>
<evidence type="ECO:0000256" key="6">
    <source>
        <dbReference type="SAM" id="MobiDB-lite"/>
    </source>
</evidence>
<evidence type="ECO:0000259" key="8">
    <source>
        <dbReference type="PROSITE" id="PS51194"/>
    </source>
</evidence>
<evidence type="ECO:0000256" key="2">
    <source>
        <dbReference type="ARBA" id="ARBA00022741"/>
    </source>
</evidence>
<dbReference type="GO" id="GO:0005737">
    <property type="term" value="C:cytoplasm"/>
    <property type="evidence" value="ECO:0007669"/>
    <property type="project" value="TreeGrafter"/>
</dbReference>
<gene>
    <name evidence="9" type="ORF">INT45_013018</name>
</gene>
<comment type="caution">
    <text evidence="9">The sequence shown here is derived from an EMBL/GenBank/DDBJ whole genome shotgun (WGS) entry which is preliminary data.</text>
</comment>
<name>A0A8H7VDV2_9FUNG</name>
<keyword evidence="10" id="KW-1185">Reference proteome</keyword>
<dbReference type="InterPro" id="IPR027417">
    <property type="entry name" value="P-loop_NTPase"/>
</dbReference>
<dbReference type="SMART" id="SM00490">
    <property type="entry name" value="HELICc"/>
    <property type="match status" value="1"/>
</dbReference>
<evidence type="ECO:0000256" key="3">
    <source>
        <dbReference type="ARBA" id="ARBA00022840"/>
    </source>
</evidence>
<comment type="catalytic activity">
    <reaction evidence="4">
        <text>Couples ATP hydrolysis with the unwinding of duplex DNA by translocating in the 3'-5' direction.</text>
        <dbReference type="EC" id="5.6.2.4"/>
    </reaction>
</comment>
<keyword evidence="3" id="KW-0067">ATP-binding</keyword>
<dbReference type="PANTHER" id="PTHR13710:SF154">
    <property type="entry name" value="RECQ HELICASE, PUTATIVE (AFU_ORTHOLOGUE AFUA_6G14720)-RELATED"/>
    <property type="match status" value="1"/>
</dbReference>
<dbReference type="InterPro" id="IPR001650">
    <property type="entry name" value="Helicase_C-like"/>
</dbReference>
<dbReference type="Proteomes" id="UP000646827">
    <property type="component" value="Unassembled WGS sequence"/>
</dbReference>
<dbReference type="EC" id="5.6.2.4" evidence="5"/>
<feature type="compositionally biased region" description="Low complexity" evidence="6">
    <location>
        <begin position="417"/>
        <end position="431"/>
    </location>
</feature>
<sequence>MNNNNNNMSFTRNQESVFAYINDEGAPNADGISDAAFHDGARVYDSAQINDVLAHLHDGRSTIANMYAETMRTASLAYSDSAPMPSIVMDSDDFMSVRYGNNTMEISKLQSGVPAMLRDCREKLEKDVLLGFSLVVPFKERFSEFSDNTTSEDPSTAFFTLPSNPTANKEYESALLQHITLQYQDEFLGGITREGNFVWKLHALYNWLSNAHELLLMIMVLIHVTSGQPARGEELAATTIRSTVKGAKRCLFWYRERIMLVQYYYKVRSRSNADRYVARFLTKELSDIVLQYLVFVRPFESFLQTYTGVGFGLQAYRHIATFFMRHHIKHASYYLQSTTEINDHPDTEEDLPEQQQTTNHIDSDMFDLQAAHSSSVAGLIYARSPSDFRFLTPESVHEFDLCSRQWQRLLGIDDFNNHSNTSNTSRNATSSDAMRTRHSHSTQHSASLPAHLQDLASQFVERMIVQANKQANVTPHISYKPIESRHLNALRLLYGEQASFTSNEQALAIPAILDGLNDLLVVMPTGSGKSLLFTLPVILEPNFLTIVVVPLVALTEDLTRRLQQQHISVSKWEARSPTNPQASILLVPVEAVATGAFVEYVEQEKARLRRFVVDECHLALTWQSFRLSMLKLRALRSVPVPLLLLTATMPPSMENKARIFFSSNFAVIRTQCTTRANLEYNIKQLFATPTIEHLALMASQYIKNNLENGKVVVFCKTISIATALYQELQLVGDFSIHLYHAQQAPEEKSTNFSNWLNNSSKRNVMVATSAFGIGIDCPNVNLVIHYQLPYSLLDYAQQTGRAGRDGSKSKCMLYFHKEEEMQILERMKAQNSEEESINDATMIPVYVVVIDFKHILMGPRVPLALQLKSTQNVIIVQSRKIERSMYPIPGLLQAWITVNQFRLTPG</sequence>